<keyword evidence="3" id="KW-1185">Reference proteome</keyword>
<evidence type="ECO:0000256" key="1">
    <source>
        <dbReference type="SAM" id="MobiDB-lite"/>
    </source>
</evidence>
<protein>
    <submittedName>
        <fullName evidence="2">(salmon louse) hypothetical protein</fullName>
    </submittedName>
</protein>
<dbReference type="Proteomes" id="UP000675881">
    <property type="component" value="Chromosome 8"/>
</dbReference>
<reference evidence="2" key="1">
    <citation type="submission" date="2021-02" db="EMBL/GenBank/DDBJ databases">
        <authorList>
            <person name="Bekaert M."/>
        </authorList>
    </citation>
    <scope>NUCLEOTIDE SEQUENCE</scope>
    <source>
        <strain evidence="2">IoA-00</strain>
    </source>
</reference>
<evidence type="ECO:0000313" key="2">
    <source>
        <dbReference type="EMBL" id="CAF3012265.1"/>
    </source>
</evidence>
<gene>
    <name evidence="2" type="ORF">LSAA_13958</name>
</gene>
<feature type="region of interest" description="Disordered" evidence="1">
    <location>
        <begin position="379"/>
        <end position="407"/>
    </location>
</feature>
<dbReference type="AlphaFoldDB" id="A0A7R8D5Z8"/>
<dbReference type="EMBL" id="HG994587">
    <property type="protein sequence ID" value="CAF3012265.1"/>
    <property type="molecule type" value="Genomic_DNA"/>
</dbReference>
<feature type="region of interest" description="Disordered" evidence="1">
    <location>
        <begin position="22"/>
        <end position="58"/>
    </location>
</feature>
<accession>A0A7R8D5Z8</accession>
<feature type="compositionally biased region" description="Polar residues" evidence="1">
    <location>
        <begin position="390"/>
        <end position="404"/>
    </location>
</feature>
<evidence type="ECO:0000313" key="3">
    <source>
        <dbReference type="Proteomes" id="UP000675881"/>
    </source>
</evidence>
<organism evidence="2 3">
    <name type="scientific">Lepeophtheirus salmonis</name>
    <name type="common">Salmon louse</name>
    <name type="synonym">Caligus salmonis</name>
    <dbReference type="NCBI Taxonomy" id="72036"/>
    <lineage>
        <taxon>Eukaryota</taxon>
        <taxon>Metazoa</taxon>
        <taxon>Ecdysozoa</taxon>
        <taxon>Arthropoda</taxon>
        <taxon>Crustacea</taxon>
        <taxon>Multicrustacea</taxon>
        <taxon>Hexanauplia</taxon>
        <taxon>Copepoda</taxon>
        <taxon>Siphonostomatoida</taxon>
        <taxon>Caligidae</taxon>
        <taxon>Lepeophtheirus</taxon>
    </lineage>
</organism>
<proteinExistence type="predicted"/>
<name>A0A7R8D5Z8_LEPSM</name>
<sequence length="619" mass="70468">MFPSFQQPHIFRLLECCNDVEKNPGPTKGTKNPLISKFRGKSESKQKAMDSSTNGSGEMDMNRIRILLEEHSNLLRDQRAQTETLKKKFESQNIMTLDFQAELSEIRRNWQSLNGKAANDSRDVQELDKSWKNNLVLFGVPCGDDEEDPMVTLDKVREVLHKKLYISRDIPMSRISRINYGPDCRGHKPIQLCLVNYRDKEELLRKSRLLKGTNIYLSEDFSRKVREHRHELIKFIKEVRTRDPARRMTLRYDKLYMGHDVFFFNDRTNRVEKMQTNLESSANSTFTASLGNLIINDSQNSLQQEVNWIRRPRSRIASRCTTPSSMSPLADNHLQQKDLFHILLSIYGPISETRERKQQQTVRDNHEINEKKLLKSVGFKDNLSEETETPRSSMNGATYQNHTPRNADHAEIDEVLTVIKNDEVCSPPVISPEKKVEKVTTSPREEPIMEVLPFTNNNLVSKTEETNKILPPIPIETGIVSCMDSTAPITNFNSSIVSNSYHNGTIFPAINSSKVLTYENGSNILEKISSNSIKPYSKYESNGYNNGSTSLCTMCKTPGLTSSTYKQIEYTSGRPSTGKVRSQCSCSVGQESGIIKLAMFGEFSMSNLQPKNTGCNFSN</sequence>
<dbReference type="Gene3D" id="3.30.70.1820">
    <property type="entry name" value="L1 transposable element, RRM domain"/>
    <property type="match status" value="1"/>
</dbReference>